<dbReference type="EMBL" id="BMZF01000005">
    <property type="protein sequence ID" value="GHA54867.1"/>
    <property type="molecule type" value="Genomic_DNA"/>
</dbReference>
<dbReference type="RefSeq" id="WP_189640666.1">
    <property type="nucleotide sequence ID" value="NZ_BMZF01000005.1"/>
</dbReference>
<dbReference type="Proteomes" id="UP000634455">
    <property type="component" value="Unassembled WGS sequence"/>
</dbReference>
<name>A0ABQ3D4Z1_9RHOB</name>
<comment type="caution">
    <text evidence="2">The sequence shown here is derived from an EMBL/GenBank/DDBJ whole genome shotgun (WGS) entry which is preliminary data.</text>
</comment>
<proteinExistence type="predicted"/>
<feature type="chain" id="PRO_5045873644" evidence="1">
    <location>
        <begin position="24"/>
        <end position="187"/>
    </location>
</feature>
<keyword evidence="3" id="KW-1185">Reference proteome</keyword>
<reference evidence="3" key="1">
    <citation type="journal article" date="2019" name="Int. J. Syst. Evol. Microbiol.">
        <title>The Global Catalogue of Microorganisms (GCM) 10K type strain sequencing project: providing services to taxonomists for standard genome sequencing and annotation.</title>
        <authorList>
            <consortium name="The Broad Institute Genomics Platform"/>
            <consortium name="The Broad Institute Genome Sequencing Center for Infectious Disease"/>
            <person name="Wu L."/>
            <person name="Ma J."/>
        </authorList>
    </citation>
    <scope>NUCLEOTIDE SEQUENCE [LARGE SCALE GENOMIC DNA]</scope>
    <source>
        <strain evidence="3">KCTC 32465</strain>
    </source>
</reference>
<sequence length="187" mass="20317">MNFRKIIAPVCVALTCSTSVALAQDPVELTDTHAKYTMQLGGDLVWEVNSDLTGQQSTIVASSPEGHEPFTMVSAMTYLKKNPMAMMGASIKQKTVDGFLEGLCENYKCADISGRTYENIDGTDAWVVSTMLDLSDYKKLGIPDAVMIATSSPEGYMQLFSLHTAEGEAEALKPMLIEAFKTIKATE</sequence>
<feature type="signal peptide" evidence="1">
    <location>
        <begin position="1"/>
        <end position="23"/>
    </location>
</feature>
<gene>
    <name evidence="2" type="ORF">GCM10008927_20860</name>
</gene>
<evidence type="ECO:0000313" key="2">
    <source>
        <dbReference type="EMBL" id="GHA54867.1"/>
    </source>
</evidence>
<protein>
    <submittedName>
        <fullName evidence="2">Uncharacterized protein</fullName>
    </submittedName>
</protein>
<evidence type="ECO:0000313" key="3">
    <source>
        <dbReference type="Proteomes" id="UP000634455"/>
    </source>
</evidence>
<organism evidence="2 3">
    <name type="scientific">Paramylibacter ulvae</name>
    <dbReference type="NCBI Taxonomy" id="1651968"/>
    <lineage>
        <taxon>Bacteria</taxon>
        <taxon>Pseudomonadati</taxon>
        <taxon>Pseudomonadota</taxon>
        <taxon>Alphaproteobacteria</taxon>
        <taxon>Rhodobacterales</taxon>
        <taxon>Paracoccaceae</taxon>
        <taxon>Paramylibacter</taxon>
    </lineage>
</organism>
<keyword evidence="1" id="KW-0732">Signal</keyword>
<accession>A0ABQ3D4Z1</accession>
<evidence type="ECO:0000256" key="1">
    <source>
        <dbReference type="SAM" id="SignalP"/>
    </source>
</evidence>